<dbReference type="Gene3D" id="1.10.3720.10">
    <property type="entry name" value="MetI-like"/>
    <property type="match status" value="1"/>
</dbReference>
<evidence type="ECO:0000256" key="6">
    <source>
        <dbReference type="ARBA" id="ARBA00023136"/>
    </source>
</evidence>
<comment type="subcellular location">
    <subcellularLocation>
        <location evidence="1 7">Cell membrane</location>
        <topology evidence="1 7">Multi-pass membrane protein</topology>
    </subcellularLocation>
</comment>
<gene>
    <name evidence="9" type="ORF">HMPREF9193_02124</name>
</gene>
<feature type="transmembrane region" description="Helical" evidence="7">
    <location>
        <begin position="107"/>
        <end position="128"/>
    </location>
</feature>
<organism evidence="9 10">
    <name type="scientific">Treponema lecithinolyticum ATCC 700332</name>
    <dbReference type="NCBI Taxonomy" id="1321815"/>
    <lineage>
        <taxon>Bacteria</taxon>
        <taxon>Pseudomonadati</taxon>
        <taxon>Spirochaetota</taxon>
        <taxon>Spirochaetia</taxon>
        <taxon>Spirochaetales</taxon>
        <taxon>Treponemataceae</taxon>
        <taxon>Treponema</taxon>
    </lineage>
</organism>
<dbReference type="InterPro" id="IPR000515">
    <property type="entry name" value="MetI-like"/>
</dbReference>
<feature type="transmembrane region" description="Helical" evidence="7">
    <location>
        <begin position="45"/>
        <end position="64"/>
    </location>
</feature>
<evidence type="ECO:0000256" key="2">
    <source>
        <dbReference type="ARBA" id="ARBA00022448"/>
    </source>
</evidence>
<evidence type="ECO:0000256" key="7">
    <source>
        <dbReference type="RuleBase" id="RU363032"/>
    </source>
</evidence>
<feature type="transmembrane region" description="Helical" evidence="7">
    <location>
        <begin position="190"/>
        <end position="213"/>
    </location>
</feature>
<evidence type="ECO:0000256" key="1">
    <source>
        <dbReference type="ARBA" id="ARBA00004651"/>
    </source>
</evidence>
<evidence type="ECO:0000313" key="9">
    <source>
        <dbReference type="EMBL" id="ERJ91669.1"/>
    </source>
</evidence>
<reference evidence="9 10" key="1">
    <citation type="submission" date="2013-08" db="EMBL/GenBank/DDBJ databases">
        <authorList>
            <person name="Weinstock G."/>
            <person name="Sodergren E."/>
            <person name="Wylie T."/>
            <person name="Fulton L."/>
            <person name="Fulton R."/>
            <person name="Fronick C."/>
            <person name="O'Laughlin M."/>
            <person name="Godfrey J."/>
            <person name="Miner T."/>
            <person name="Herter B."/>
            <person name="Appelbaum E."/>
            <person name="Cordes M."/>
            <person name="Lek S."/>
            <person name="Wollam A."/>
            <person name="Pepin K.H."/>
            <person name="Palsikar V.B."/>
            <person name="Mitreva M."/>
            <person name="Wilson R.K."/>
        </authorList>
    </citation>
    <scope>NUCLEOTIDE SEQUENCE [LARGE SCALE GENOMIC DNA]</scope>
    <source>
        <strain evidence="9 10">ATCC 700332</strain>
    </source>
</reference>
<dbReference type="PROSITE" id="PS50928">
    <property type="entry name" value="ABC_TM1"/>
    <property type="match status" value="1"/>
</dbReference>
<feature type="domain" description="ABC transmembrane type-1" evidence="8">
    <location>
        <begin position="103"/>
        <end position="317"/>
    </location>
</feature>
<evidence type="ECO:0000256" key="3">
    <source>
        <dbReference type="ARBA" id="ARBA00022475"/>
    </source>
</evidence>
<keyword evidence="5 7" id="KW-1133">Transmembrane helix</keyword>
<keyword evidence="2 7" id="KW-0813">Transport</keyword>
<comment type="similarity">
    <text evidence="7">Belongs to the binding-protein-dependent transport system permease family.</text>
</comment>
<feature type="transmembrane region" description="Helical" evidence="7">
    <location>
        <begin position="140"/>
        <end position="159"/>
    </location>
</feature>
<accession>A0ABN0NWI3</accession>
<dbReference type="SUPFAM" id="SSF161098">
    <property type="entry name" value="MetI-like"/>
    <property type="match status" value="1"/>
</dbReference>
<dbReference type="EMBL" id="AWVH01000044">
    <property type="protein sequence ID" value="ERJ91669.1"/>
    <property type="molecule type" value="Genomic_DNA"/>
</dbReference>
<keyword evidence="6 7" id="KW-0472">Membrane</keyword>
<name>A0ABN0NWI3_TRELE</name>
<comment type="caution">
    <text evidence="9">The sequence shown here is derived from an EMBL/GenBank/DDBJ whole genome shotgun (WGS) entry which is preliminary data.</text>
</comment>
<feature type="transmembrane region" description="Helical" evidence="7">
    <location>
        <begin position="6"/>
        <end position="24"/>
    </location>
</feature>
<dbReference type="RefSeq" id="WP_021686295.1">
    <property type="nucleotide sequence ID" value="NZ_KI260554.1"/>
</dbReference>
<dbReference type="CDD" id="cd06261">
    <property type="entry name" value="TM_PBP2"/>
    <property type="match status" value="1"/>
</dbReference>
<feature type="transmembrane region" description="Helical" evidence="7">
    <location>
        <begin position="291"/>
        <end position="318"/>
    </location>
</feature>
<dbReference type="PANTHER" id="PTHR43005:SF1">
    <property type="entry name" value="SPERMIDINE_PUTRESCINE TRANSPORT SYSTEM PERMEASE PROTEIN"/>
    <property type="match status" value="1"/>
</dbReference>
<evidence type="ECO:0000256" key="4">
    <source>
        <dbReference type="ARBA" id="ARBA00022692"/>
    </source>
</evidence>
<evidence type="ECO:0000259" key="8">
    <source>
        <dbReference type="PROSITE" id="PS50928"/>
    </source>
</evidence>
<dbReference type="Proteomes" id="UP000016649">
    <property type="component" value="Unassembled WGS sequence"/>
</dbReference>
<proteinExistence type="inferred from homology"/>
<dbReference type="PANTHER" id="PTHR43005">
    <property type="entry name" value="BLR7065 PROTEIN"/>
    <property type="match status" value="1"/>
</dbReference>
<keyword evidence="10" id="KW-1185">Reference proteome</keyword>
<evidence type="ECO:0000256" key="5">
    <source>
        <dbReference type="ARBA" id="ARBA00022989"/>
    </source>
</evidence>
<evidence type="ECO:0000313" key="10">
    <source>
        <dbReference type="Proteomes" id="UP000016649"/>
    </source>
</evidence>
<keyword evidence="4 7" id="KW-0812">Transmembrane</keyword>
<protein>
    <submittedName>
        <fullName evidence="9">ABC transporter, permease protein</fullName>
    </submittedName>
</protein>
<dbReference type="Pfam" id="PF00528">
    <property type="entry name" value="BPD_transp_1"/>
    <property type="match status" value="1"/>
</dbReference>
<dbReference type="InterPro" id="IPR035906">
    <property type="entry name" value="MetI-like_sf"/>
</dbReference>
<sequence length="329" mass="36808">MVILISFLAFFTLLCIGGILVINNSVGASGKKIFCIGTAKKLEPFAFLMPTFILLLIMFGYPLIRTLIMAFQNYKLTQPNKIYFNTFANFKNLFSDSDIGLIIKNSFIYVICSVTGQFLLGMGLAFALKKPFKGRGLYQSIVFLPWAFSAFVIGLMYRWSFNGEYGVVNDLLLKIGIIPERIAWLGTPGLSLLVVTLAMIWMGVPFFAIMILASLQSIPYDIYEASYLDGCSAARRFFQIILPYIKPTIIITILLRTIWIFNSFDMIVIITNGGPANYSQTLPSYMYTKAFAAYDFGLASALGVILMVILVVYVTFFLKATKYNSAGDF</sequence>
<keyword evidence="3" id="KW-1003">Cell membrane</keyword>